<keyword evidence="2" id="KW-1185">Reference proteome</keyword>
<gene>
    <name evidence="1" type="ORF">CODIS_15840</name>
</gene>
<proteinExistence type="predicted"/>
<dbReference type="Proteomes" id="UP000094769">
    <property type="component" value="Unassembled WGS sequence"/>
</dbReference>
<organism evidence="1 2">
    <name type="scientific">Candidatus Thiodiazotropha endolucinida</name>
    <dbReference type="NCBI Taxonomy" id="1655433"/>
    <lineage>
        <taxon>Bacteria</taxon>
        <taxon>Pseudomonadati</taxon>
        <taxon>Pseudomonadota</taxon>
        <taxon>Gammaproteobacteria</taxon>
        <taxon>Chromatiales</taxon>
        <taxon>Sedimenticolaceae</taxon>
        <taxon>Candidatus Thiodiazotropha</taxon>
    </lineage>
</organism>
<dbReference type="EMBL" id="MARB01000007">
    <property type="protein sequence ID" value="ODJ88171.1"/>
    <property type="molecule type" value="Genomic_DNA"/>
</dbReference>
<reference evidence="1 2" key="1">
    <citation type="submission" date="2016-06" db="EMBL/GenBank/DDBJ databases">
        <title>Genome sequence of endosymbiont of Candidatus Endolucinida thiodiazotropha.</title>
        <authorList>
            <person name="Poehlein A."/>
            <person name="Koenig S."/>
            <person name="Heiden S.E."/>
            <person name="Thuermer A."/>
            <person name="Voget S."/>
            <person name="Daniel R."/>
            <person name="Markert S."/>
            <person name="Gros O."/>
            <person name="Schweder T."/>
        </authorList>
    </citation>
    <scope>NUCLEOTIDE SEQUENCE [LARGE SCALE GENOMIC DNA]</scope>
    <source>
        <strain evidence="1 2">COS</strain>
    </source>
</reference>
<comment type="caution">
    <text evidence="1">The sequence shown here is derived from an EMBL/GenBank/DDBJ whole genome shotgun (WGS) entry which is preliminary data.</text>
</comment>
<evidence type="ECO:0000313" key="1">
    <source>
        <dbReference type="EMBL" id="ODJ88171.1"/>
    </source>
</evidence>
<dbReference type="RefSeq" id="WP_069123388.1">
    <property type="nucleotide sequence ID" value="NZ_MARB01000007.1"/>
</dbReference>
<dbReference type="AlphaFoldDB" id="A0A7Z0VN14"/>
<name>A0A7Z0VN14_9GAMM</name>
<evidence type="ECO:0000313" key="2">
    <source>
        <dbReference type="Proteomes" id="UP000094769"/>
    </source>
</evidence>
<protein>
    <submittedName>
        <fullName evidence="1">Uncharacterized protein</fullName>
    </submittedName>
</protein>
<dbReference type="OrthoDB" id="9181667at2"/>
<sequence>MRFPQLKIGQQFEYQGKRYTKTGPLTASVEGTGASAMIRRSAEVVLVDGEVAVPSAAQLKQNYSRQEMLDLCRDYRLKLHHELKQMAVEEGGLELGTVLRVIDNTFGNS</sequence>
<accession>A0A7Z0VN14</accession>